<dbReference type="SUPFAM" id="SSF47413">
    <property type="entry name" value="lambda repressor-like DNA-binding domains"/>
    <property type="match status" value="1"/>
</dbReference>
<dbReference type="CDD" id="cd00093">
    <property type="entry name" value="HTH_XRE"/>
    <property type="match status" value="1"/>
</dbReference>
<dbReference type="InterPro" id="IPR001387">
    <property type="entry name" value="Cro/C1-type_HTH"/>
</dbReference>
<evidence type="ECO:0000313" key="3">
    <source>
        <dbReference type="Proteomes" id="UP000590460"/>
    </source>
</evidence>
<dbReference type="Proteomes" id="UP000590460">
    <property type="component" value="Unassembled WGS sequence"/>
</dbReference>
<dbReference type="PROSITE" id="PS50943">
    <property type="entry name" value="HTH_CROC1"/>
    <property type="match status" value="1"/>
</dbReference>
<proteinExistence type="predicted"/>
<organism evidence="2 3">
    <name type="scientific">Leuconostoc holzapfelii</name>
    <dbReference type="NCBI Taxonomy" id="434464"/>
    <lineage>
        <taxon>Bacteria</taxon>
        <taxon>Bacillati</taxon>
        <taxon>Bacillota</taxon>
        <taxon>Bacilli</taxon>
        <taxon>Lactobacillales</taxon>
        <taxon>Lactobacillaceae</taxon>
        <taxon>Leuconostoc</taxon>
    </lineage>
</organism>
<evidence type="ECO:0000313" key="2">
    <source>
        <dbReference type="EMBL" id="NKZ18127.1"/>
    </source>
</evidence>
<sequence length="118" mass="13302">MMTLERVKLLSKQRGWSLQTTAKKAGIGINSIYRWNKKMPSTASLTAVAKVLGVSTDYLLGEDTCLETHDPAIDIADTHVTLQFDGQRISDDDRQALIDFLKFRRFQSLTETTTIPKK</sequence>
<dbReference type="SMART" id="SM00530">
    <property type="entry name" value="HTH_XRE"/>
    <property type="match status" value="1"/>
</dbReference>
<dbReference type="AlphaFoldDB" id="A0A846Z8S2"/>
<feature type="domain" description="HTH cro/C1-type" evidence="1">
    <location>
        <begin position="7"/>
        <end position="59"/>
    </location>
</feature>
<dbReference type="InterPro" id="IPR010982">
    <property type="entry name" value="Lambda_DNA-bd_dom_sf"/>
</dbReference>
<name>A0A846Z8S2_9LACO</name>
<accession>A0A846Z8S2</accession>
<dbReference type="RefSeq" id="WP_168676157.1">
    <property type="nucleotide sequence ID" value="NZ_BPKV01000004.1"/>
</dbReference>
<dbReference type="GO" id="GO:0003677">
    <property type="term" value="F:DNA binding"/>
    <property type="evidence" value="ECO:0007669"/>
    <property type="project" value="InterPro"/>
</dbReference>
<dbReference type="Pfam" id="PF01381">
    <property type="entry name" value="HTH_3"/>
    <property type="match status" value="1"/>
</dbReference>
<comment type="caution">
    <text evidence="2">The sequence shown here is derived from an EMBL/GenBank/DDBJ whole genome shotgun (WGS) entry which is preliminary data.</text>
</comment>
<dbReference type="EMBL" id="JAAXPO010000003">
    <property type="protein sequence ID" value="NKZ18127.1"/>
    <property type="molecule type" value="Genomic_DNA"/>
</dbReference>
<gene>
    <name evidence="2" type="ORF">HF966_02940</name>
</gene>
<dbReference type="Gene3D" id="1.10.260.40">
    <property type="entry name" value="lambda repressor-like DNA-binding domains"/>
    <property type="match status" value="1"/>
</dbReference>
<evidence type="ECO:0000259" key="1">
    <source>
        <dbReference type="PROSITE" id="PS50943"/>
    </source>
</evidence>
<protein>
    <submittedName>
        <fullName evidence="2">Helix-turn-helix transcriptional regulator</fullName>
    </submittedName>
</protein>
<reference evidence="2 3" key="1">
    <citation type="submission" date="2020-04" db="EMBL/GenBank/DDBJ databases">
        <title>MicrobeNet Type strains.</title>
        <authorList>
            <person name="Nicholson A.C."/>
        </authorList>
    </citation>
    <scope>NUCLEOTIDE SEQUENCE [LARGE SCALE GENOMIC DNA]</scope>
    <source>
        <strain evidence="2 3">CCUG 54536</strain>
    </source>
</reference>